<comment type="caution">
    <text evidence="1">The sequence shown here is derived from an EMBL/GenBank/DDBJ whole genome shotgun (WGS) entry which is preliminary data.</text>
</comment>
<dbReference type="Proteomes" id="UP000298663">
    <property type="component" value="Unassembled WGS sequence"/>
</dbReference>
<dbReference type="AlphaFoldDB" id="A0A4U5PGZ1"/>
<accession>A0A4U5PGZ1</accession>
<evidence type="ECO:0000313" key="2">
    <source>
        <dbReference type="Proteomes" id="UP000298663"/>
    </source>
</evidence>
<protein>
    <submittedName>
        <fullName evidence="1">Uncharacterized protein</fullName>
    </submittedName>
</protein>
<reference evidence="1 2" key="1">
    <citation type="journal article" date="2015" name="Genome Biol.">
        <title>Comparative genomics of Steinernema reveals deeply conserved gene regulatory networks.</title>
        <authorList>
            <person name="Dillman A.R."/>
            <person name="Macchietto M."/>
            <person name="Porter C.F."/>
            <person name="Rogers A."/>
            <person name="Williams B."/>
            <person name="Antoshechkin I."/>
            <person name="Lee M.M."/>
            <person name="Goodwin Z."/>
            <person name="Lu X."/>
            <person name="Lewis E.E."/>
            <person name="Goodrich-Blair H."/>
            <person name="Stock S.P."/>
            <person name="Adams B.J."/>
            <person name="Sternberg P.W."/>
            <person name="Mortazavi A."/>
        </authorList>
    </citation>
    <scope>NUCLEOTIDE SEQUENCE [LARGE SCALE GENOMIC DNA]</scope>
    <source>
        <strain evidence="1 2">ALL</strain>
    </source>
</reference>
<name>A0A4U5PGZ1_STECR</name>
<organism evidence="1 2">
    <name type="scientific">Steinernema carpocapsae</name>
    <name type="common">Entomopathogenic nematode</name>
    <dbReference type="NCBI Taxonomy" id="34508"/>
    <lineage>
        <taxon>Eukaryota</taxon>
        <taxon>Metazoa</taxon>
        <taxon>Ecdysozoa</taxon>
        <taxon>Nematoda</taxon>
        <taxon>Chromadorea</taxon>
        <taxon>Rhabditida</taxon>
        <taxon>Tylenchina</taxon>
        <taxon>Panagrolaimomorpha</taxon>
        <taxon>Strongyloidoidea</taxon>
        <taxon>Steinernematidae</taxon>
        <taxon>Steinernema</taxon>
    </lineage>
</organism>
<keyword evidence="2" id="KW-1185">Reference proteome</keyword>
<dbReference type="EMBL" id="AZBU02000002">
    <property type="protein sequence ID" value="TKR95364.1"/>
    <property type="molecule type" value="Genomic_DNA"/>
</dbReference>
<sequence length="74" mass="8562">MFAHAYFVFSTSWLSITSTPPRLNPPEIPRIHKSANLLISNRLVCNRQQPTSSICRKRAYFGQALVIRRTYLLL</sequence>
<evidence type="ECO:0000313" key="1">
    <source>
        <dbReference type="EMBL" id="TKR95364.1"/>
    </source>
</evidence>
<reference evidence="1 2" key="2">
    <citation type="journal article" date="2019" name="G3 (Bethesda)">
        <title>Hybrid Assembly of the Genome of the Entomopathogenic Nematode Steinernema carpocapsae Identifies the X-Chromosome.</title>
        <authorList>
            <person name="Serra L."/>
            <person name="Macchietto M."/>
            <person name="Macias-Munoz A."/>
            <person name="McGill C.J."/>
            <person name="Rodriguez I.M."/>
            <person name="Rodriguez B."/>
            <person name="Murad R."/>
            <person name="Mortazavi A."/>
        </authorList>
    </citation>
    <scope>NUCLEOTIDE SEQUENCE [LARGE SCALE GENOMIC DNA]</scope>
    <source>
        <strain evidence="1 2">ALL</strain>
    </source>
</reference>
<gene>
    <name evidence="1" type="ORF">L596_009543</name>
</gene>
<proteinExistence type="predicted"/>